<accession>A0A6J0CA33</accession>
<feature type="transmembrane region" description="Helical" evidence="2">
    <location>
        <begin position="93"/>
        <end position="115"/>
    </location>
</feature>
<keyword evidence="3" id="KW-1185">Reference proteome</keyword>
<feature type="region of interest" description="Disordered" evidence="1">
    <location>
        <begin position="13"/>
        <end position="42"/>
    </location>
</feature>
<organism evidence="4">
    <name type="scientific">Neodiprion lecontei</name>
    <name type="common">Redheaded pine sawfly</name>
    <dbReference type="NCBI Taxonomy" id="441921"/>
    <lineage>
        <taxon>Eukaryota</taxon>
        <taxon>Metazoa</taxon>
        <taxon>Ecdysozoa</taxon>
        <taxon>Arthropoda</taxon>
        <taxon>Hexapoda</taxon>
        <taxon>Insecta</taxon>
        <taxon>Pterygota</taxon>
        <taxon>Neoptera</taxon>
        <taxon>Endopterygota</taxon>
        <taxon>Hymenoptera</taxon>
        <taxon>Tenthredinoidea</taxon>
        <taxon>Diprionidae</taxon>
        <taxon>Diprioninae</taxon>
        <taxon>Neodiprion</taxon>
    </lineage>
</organism>
<dbReference type="GeneID" id="107226944"/>
<proteinExistence type="predicted"/>
<dbReference type="OrthoDB" id="8048189at2759"/>
<dbReference type="KEGG" id="nlo:107226944"/>
<evidence type="ECO:0000313" key="4">
    <source>
        <dbReference type="RefSeq" id="XP_015523417.1"/>
    </source>
</evidence>
<sequence length="138" mass="15489">MDLLYGLRGAMAESSEDATIEDELPDFDPSSIPDVNPSQLPSPEELLKMLDGMTGLSDEDKESLREELTRNIQGGNSFGQNLPPPAAPFTSQALMLLALLAVIALIFAFFGYKLYKSLTEREKKREEKRKLKQQKKRK</sequence>
<evidence type="ECO:0000256" key="2">
    <source>
        <dbReference type="SAM" id="Phobius"/>
    </source>
</evidence>
<feature type="compositionally biased region" description="Acidic residues" evidence="1">
    <location>
        <begin position="14"/>
        <end position="26"/>
    </location>
</feature>
<evidence type="ECO:0000256" key="1">
    <source>
        <dbReference type="SAM" id="MobiDB-lite"/>
    </source>
</evidence>
<dbReference type="RefSeq" id="XP_015523417.1">
    <property type="nucleotide sequence ID" value="XM_015667931.2"/>
</dbReference>
<dbReference type="InParanoid" id="A0A6J0CA33"/>
<keyword evidence="2" id="KW-1133">Transmembrane helix</keyword>
<name>A0A6J0CA33_NEOLC</name>
<reference evidence="4" key="1">
    <citation type="submission" date="2025-08" db="UniProtKB">
        <authorList>
            <consortium name="RefSeq"/>
        </authorList>
    </citation>
    <scope>IDENTIFICATION</scope>
    <source>
        <tissue evidence="4">Thorax and Abdomen</tissue>
    </source>
</reference>
<dbReference type="AlphaFoldDB" id="A0A6J0CA33"/>
<evidence type="ECO:0000313" key="3">
    <source>
        <dbReference type="Proteomes" id="UP000829291"/>
    </source>
</evidence>
<keyword evidence="2" id="KW-0812">Transmembrane</keyword>
<gene>
    <name evidence="4" type="primary">LOC107226944</name>
</gene>
<protein>
    <submittedName>
        <fullName evidence="4">Uncharacterized protein LOC107226944 isoform X1</fullName>
    </submittedName>
</protein>
<dbReference type="Proteomes" id="UP000829291">
    <property type="component" value="Chromosome 3"/>
</dbReference>
<keyword evidence="2" id="KW-0472">Membrane</keyword>